<feature type="domain" description="ABC transporter" evidence="6">
    <location>
        <begin position="4"/>
        <end position="254"/>
    </location>
</feature>
<evidence type="ECO:0000313" key="8">
    <source>
        <dbReference type="Proteomes" id="UP000293296"/>
    </source>
</evidence>
<dbReference type="CDD" id="cd03221">
    <property type="entry name" value="ABCF_EF-3"/>
    <property type="match status" value="2"/>
</dbReference>
<evidence type="ECO:0000313" key="7">
    <source>
        <dbReference type="EMBL" id="QAZ68197.1"/>
    </source>
</evidence>
<dbReference type="InterPro" id="IPR017871">
    <property type="entry name" value="ABC_transporter-like_CS"/>
</dbReference>
<dbReference type="GO" id="GO:0016887">
    <property type="term" value="F:ATP hydrolysis activity"/>
    <property type="evidence" value="ECO:0007669"/>
    <property type="project" value="InterPro"/>
</dbReference>
<keyword evidence="2" id="KW-0547">Nucleotide-binding</keyword>
<dbReference type="Pfam" id="PF12848">
    <property type="entry name" value="ABC_tran_Xtn"/>
    <property type="match status" value="1"/>
</dbReference>
<dbReference type="SUPFAM" id="SSF52540">
    <property type="entry name" value="P-loop containing nucleoside triphosphate hydrolases"/>
    <property type="match status" value="2"/>
</dbReference>
<dbReference type="FunFam" id="3.40.50.300:FF:000011">
    <property type="entry name" value="Putative ABC transporter ATP-binding component"/>
    <property type="match status" value="1"/>
</dbReference>
<dbReference type="EMBL" id="CP026538">
    <property type="protein sequence ID" value="QAZ68197.1"/>
    <property type="molecule type" value="Genomic_DNA"/>
</dbReference>
<accession>A0A4P6HLX5</accession>
<keyword evidence="4" id="KW-0175">Coiled coil</keyword>
<dbReference type="KEGG" id="dcb:C3Y92_13575"/>
<proteinExistence type="predicted"/>
<dbReference type="PANTHER" id="PTHR19211">
    <property type="entry name" value="ATP-BINDING TRANSPORT PROTEIN-RELATED"/>
    <property type="match status" value="1"/>
</dbReference>
<dbReference type="InterPro" id="IPR003439">
    <property type="entry name" value="ABC_transporter-like_ATP-bd"/>
</dbReference>
<sequence>MAKVSLHNISKAYAGRDLFREFSLEIPGGTRLAVVGQNGAGKSTLLKLIAGVSEPDGGRVILSTGARLGYVAQEMDASDLGMSLLAWVMAALPSWKEFWKRYDAAVAAGDEAAMTALAHEQASLEHALGYNPEHRAKTILSGLGFEEKHMAGPLSGLSGGWRERAKLARVLTAGADVLLLDEPTNHLDLEAVAWLEAFLTAFEGVLIFVAHDRVFLDRVATHTLFLGETKPIWRPGSFSQFLAWREEMEKQWERQAAAIDNKIKQHNVFIDRFRYKSSKARQAQSKLKNVEKLNKEIESLRGDRPDVRGRTLDFSLPEPERCDKTVCAAADLAYHWPDRAPLWPALTFQLFRGQKVALVGHNGAGKTTLLKLIVGVNKPTDGRLVLGTGVKLGYFSQHQTEILNTEGTVMSEMRRMAGPKATHLECCSTLGLFLLGEDYWDRRVFELSGGEKSRLVLAGLFSARANFLVLDEPTNHLDLESREALVRALAEYSGTILMVAHDRYLLREAAAEVWSVGAEGLVVYEEGYAAYEAARLAEAAAASKAETAGAAEDSAQSAPKLSRQEDKERKRRVAELRNALYRDIKPKREAFEKLEAELETLLAKQSEVEAVMADPETYAQRELFSKLSKEYSDLSREAEDLLARMAVMEEEIADLEARRAALVEDA</sequence>
<protein>
    <submittedName>
        <fullName evidence="7">ABC transporter ATP-binding protein</fullName>
    </submittedName>
</protein>
<dbReference type="AlphaFoldDB" id="A0A4P6HLX5"/>
<evidence type="ECO:0000256" key="3">
    <source>
        <dbReference type="ARBA" id="ARBA00022840"/>
    </source>
</evidence>
<dbReference type="InterPro" id="IPR003593">
    <property type="entry name" value="AAA+_ATPase"/>
</dbReference>
<feature type="coiled-coil region" evidence="4">
    <location>
        <begin position="591"/>
        <end position="665"/>
    </location>
</feature>
<dbReference type="SMART" id="SM00382">
    <property type="entry name" value="AAA"/>
    <property type="match status" value="2"/>
</dbReference>
<evidence type="ECO:0000256" key="4">
    <source>
        <dbReference type="SAM" id="Coils"/>
    </source>
</evidence>
<keyword evidence="3 7" id="KW-0067">ATP-binding</keyword>
<dbReference type="InterPro" id="IPR050611">
    <property type="entry name" value="ABCF"/>
</dbReference>
<gene>
    <name evidence="7" type="ORF">C3Y92_13575</name>
</gene>
<reference evidence="7 8" key="1">
    <citation type="submission" date="2018-02" db="EMBL/GenBank/DDBJ databases">
        <title>Genome sequence of Desulfovibrio carbinolicus DSM 3852.</title>
        <authorList>
            <person name="Wilbanks E."/>
            <person name="Skennerton C.T."/>
            <person name="Orphan V.J."/>
        </authorList>
    </citation>
    <scope>NUCLEOTIDE SEQUENCE [LARGE SCALE GENOMIC DNA]</scope>
    <source>
        <strain evidence="7 8">DSM 3852</strain>
    </source>
</reference>
<keyword evidence="1" id="KW-0677">Repeat</keyword>
<feature type="region of interest" description="Disordered" evidence="5">
    <location>
        <begin position="548"/>
        <end position="570"/>
    </location>
</feature>
<keyword evidence="8" id="KW-1185">Reference proteome</keyword>
<dbReference type="GO" id="GO:0005524">
    <property type="term" value="F:ATP binding"/>
    <property type="evidence" value="ECO:0007669"/>
    <property type="project" value="UniProtKB-KW"/>
</dbReference>
<dbReference type="InterPro" id="IPR027417">
    <property type="entry name" value="P-loop_NTPase"/>
</dbReference>
<dbReference type="RefSeq" id="WP_129353458.1">
    <property type="nucleotide sequence ID" value="NZ_CP026538.1"/>
</dbReference>
<evidence type="ECO:0000259" key="6">
    <source>
        <dbReference type="PROSITE" id="PS50893"/>
    </source>
</evidence>
<dbReference type="PANTHER" id="PTHR19211:SF14">
    <property type="entry name" value="ATP-BINDING CASSETTE SUB-FAMILY F MEMBER 1"/>
    <property type="match status" value="1"/>
</dbReference>
<dbReference type="InterPro" id="IPR032781">
    <property type="entry name" value="ABC_tran_Xtn"/>
</dbReference>
<name>A0A4P6HLX5_9BACT</name>
<organism evidence="7 8">
    <name type="scientific">Solidesulfovibrio carbinolicus</name>
    <dbReference type="NCBI Taxonomy" id="296842"/>
    <lineage>
        <taxon>Bacteria</taxon>
        <taxon>Pseudomonadati</taxon>
        <taxon>Thermodesulfobacteriota</taxon>
        <taxon>Desulfovibrionia</taxon>
        <taxon>Desulfovibrionales</taxon>
        <taxon>Desulfovibrionaceae</taxon>
        <taxon>Solidesulfovibrio</taxon>
    </lineage>
</organism>
<dbReference type="Gene3D" id="3.40.50.300">
    <property type="entry name" value="P-loop containing nucleotide triphosphate hydrolases"/>
    <property type="match status" value="2"/>
</dbReference>
<evidence type="ECO:0000256" key="5">
    <source>
        <dbReference type="SAM" id="MobiDB-lite"/>
    </source>
</evidence>
<evidence type="ECO:0000256" key="1">
    <source>
        <dbReference type="ARBA" id="ARBA00022737"/>
    </source>
</evidence>
<dbReference type="Pfam" id="PF00005">
    <property type="entry name" value="ABC_tran"/>
    <property type="match status" value="2"/>
</dbReference>
<dbReference type="Proteomes" id="UP000293296">
    <property type="component" value="Chromosome"/>
</dbReference>
<dbReference type="OrthoDB" id="9808609at2"/>
<dbReference type="PROSITE" id="PS00211">
    <property type="entry name" value="ABC_TRANSPORTER_1"/>
    <property type="match status" value="1"/>
</dbReference>
<dbReference type="Gene3D" id="6.10.140.1980">
    <property type="match status" value="1"/>
</dbReference>
<feature type="domain" description="ABC transporter" evidence="6">
    <location>
        <begin position="327"/>
        <end position="543"/>
    </location>
</feature>
<evidence type="ECO:0000256" key="2">
    <source>
        <dbReference type="ARBA" id="ARBA00022741"/>
    </source>
</evidence>
<dbReference type="PROSITE" id="PS50893">
    <property type="entry name" value="ABC_TRANSPORTER_2"/>
    <property type="match status" value="2"/>
</dbReference>